<comment type="caution">
    <text evidence="3">The sequence shown here is derived from an EMBL/GenBank/DDBJ whole genome shotgun (WGS) entry which is preliminary data.</text>
</comment>
<organism evidence="3 4">
    <name type="scientific">Candidatus Curtissbacteria bacterium GW2011_GWA2_41_24</name>
    <dbReference type="NCBI Taxonomy" id="1618411"/>
    <lineage>
        <taxon>Bacteria</taxon>
        <taxon>Candidatus Curtissiibacteriota</taxon>
    </lineage>
</organism>
<evidence type="ECO:0000256" key="1">
    <source>
        <dbReference type="ARBA" id="ARBA00022801"/>
    </source>
</evidence>
<dbReference type="PROSITE" id="PS51462">
    <property type="entry name" value="NUDIX"/>
    <property type="match status" value="1"/>
</dbReference>
<evidence type="ECO:0000313" key="4">
    <source>
        <dbReference type="Proteomes" id="UP000034493"/>
    </source>
</evidence>
<dbReference type="EMBL" id="LCBC01000014">
    <property type="protein sequence ID" value="KKS03845.1"/>
    <property type="molecule type" value="Genomic_DNA"/>
</dbReference>
<dbReference type="PROSITE" id="PS00893">
    <property type="entry name" value="NUDIX_BOX"/>
    <property type="match status" value="1"/>
</dbReference>
<proteinExistence type="predicted"/>
<evidence type="ECO:0000259" key="2">
    <source>
        <dbReference type="PROSITE" id="PS51462"/>
    </source>
</evidence>
<dbReference type="GO" id="GO:0004081">
    <property type="term" value="F:bis(5'-nucleosyl)-tetraphosphatase (asymmetrical) activity"/>
    <property type="evidence" value="ECO:0007669"/>
    <property type="project" value="TreeGrafter"/>
</dbReference>
<name>A0A0G0VSH1_9BACT</name>
<dbReference type="Gene3D" id="3.90.79.10">
    <property type="entry name" value="Nucleoside Triphosphate Pyrophosphohydrolase"/>
    <property type="match status" value="1"/>
</dbReference>
<dbReference type="InterPro" id="IPR015797">
    <property type="entry name" value="NUDIX_hydrolase-like_dom_sf"/>
</dbReference>
<dbReference type="Proteomes" id="UP000034493">
    <property type="component" value="Unassembled WGS sequence"/>
</dbReference>
<sequence>MPIKRIFSAGGIVIRKSIKSTRGTRNTKGIEVLVTQHSGHKGWDFPKGHREIYESEEQTALREVEEEVGIKASIIEKAGQTQYFYYEEGERVLKTVVFYLMKYLGEGEASTAFEVSAKIWLPIDKVEERLTFKDTKQLWLKVKPKIAQLTRRRQGFWRAGI</sequence>
<keyword evidence="1 3" id="KW-0378">Hydrolase</keyword>
<dbReference type="SUPFAM" id="SSF55811">
    <property type="entry name" value="Nudix"/>
    <property type="match status" value="1"/>
</dbReference>
<dbReference type="AlphaFoldDB" id="A0A0G0VSH1"/>
<protein>
    <submittedName>
        <fullName evidence="3">NUDIX hydrolase</fullName>
    </submittedName>
</protein>
<dbReference type="GO" id="GO:0006754">
    <property type="term" value="P:ATP biosynthetic process"/>
    <property type="evidence" value="ECO:0007669"/>
    <property type="project" value="TreeGrafter"/>
</dbReference>
<gene>
    <name evidence="3" type="ORF">UU56_C0014G0044</name>
</gene>
<evidence type="ECO:0000313" key="3">
    <source>
        <dbReference type="EMBL" id="KKS03845.1"/>
    </source>
</evidence>
<dbReference type="InterPro" id="IPR000086">
    <property type="entry name" value="NUDIX_hydrolase_dom"/>
</dbReference>
<dbReference type="Pfam" id="PF00293">
    <property type="entry name" value="NUDIX"/>
    <property type="match status" value="1"/>
</dbReference>
<dbReference type="InterPro" id="IPR020084">
    <property type="entry name" value="NUDIX_hydrolase_CS"/>
</dbReference>
<dbReference type="CDD" id="cd03673">
    <property type="entry name" value="NUDIX_Ap6A_hydrolase"/>
    <property type="match status" value="1"/>
</dbReference>
<reference evidence="3 4" key="1">
    <citation type="journal article" date="2015" name="Nature">
        <title>rRNA introns, odd ribosomes, and small enigmatic genomes across a large radiation of phyla.</title>
        <authorList>
            <person name="Brown C.T."/>
            <person name="Hug L.A."/>
            <person name="Thomas B.C."/>
            <person name="Sharon I."/>
            <person name="Castelle C.J."/>
            <person name="Singh A."/>
            <person name="Wilkins M.J."/>
            <person name="Williams K.H."/>
            <person name="Banfield J.F."/>
        </authorList>
    </citation>
    <scope>NUCLEOTIDE SEQUENCE [LARGE SCALE GENOMIC DNA]</scope>
</reference>
<feature type="domain" description="Nudix hydrolase" evidence="2">
    <location>
        <begin position="4"/>
        <end position="148"/>
    </location>
</feature>
<dbReference type="InterPro" id="IPR051325">
    <property type="entry name" value="Nudix_hydrolase_domain"/>
</dbReference>
<dbReference type="GO" id="GO:0006167">
    <property type="term" value="P:AMP biosynthetic process"/>
    <property type="evidence" value="ECO:0007669"/>
    <property type="project" value="TreeGrafter"/>
</dbReference>
<dbReference type="PANTHER" id="PTHR21340">
    <property type="entry name" value="DIADENOSINE 5,5-P1,P4-TETRAPHOSPHATE PYROPHOSPHOHYDROLASE MUTT"/>
    <property type="match status" value="1"/>
</dbReference>
<dbReference type="PANTHER" id="PTHR21340:SF0">
    <property type="entry name" value="BIS(5'-NUCLEOSYL)-TETRAPHOSPHATASE [ASYMMETRICAL]"/>
    <property type="match status" value="1"/>
</dbReference>
<accession>A0A0G0VSH1</accession>